<dbReference type="EMBL" id="BAAAPZ010000019">
    <property type="protein sequence ID" value="GAA2106235.1"/>
    <property type="molecule type" value="Genomic_DNA"/>
</dbReference>
<dbReference type="RefSeq" id="WP_344338519.1">
    <property type="nucleotide sequence ID" value="NZ_BAAAPZ010000019.1"/>
</dbReference>
<proteinExistence type="inferred from homology"/>
<feature type="domain" description="AMP-dependent synthetase/ligase" evidence="3">
    <location>
        <begin position="16"/>
        <end position="381"/>
    </location>
</feature>
<dbReference type="InterPro" id="IPR042099">
    <property type="entry name" value="ANL_N_sf"/>
</dbReference>
<evidence type="ECO:0000259" key="3">
    <source>
        <dbReference type="Pfam" id="PF00501"/>
    </source>
</evidence>
<keyword evidence="2 5" id="KW-0436">Ligase</keyword>
<comment type="caution">
    <text evidence="5">The sequence shown here is derived from an EMBL/GenBank/DDBJ whole genome shotgun (WGS) entry which is preliminary data.</text>
</comment>
<evidence type="ECO:0000313" key="5">
    <source>
        <dbReference type="EMBL" id="GAA2106235.1"/>
    </source>
</evidence>
<dbReference type="Gene3D" id="3.40.50.12780">
    <property type="entry name" value="N-terminal domain of ligase-like"/>
    <property type="match status" value="1"/>
</dbReference>
<name>A0ABN2X6C0_9MICO</name>
<evidence type="ECO:0000313" key="6">
    <source>
        <dbReference type="Proteomes" id="UP001500984"/>
    </source>
</evidence>
<dbReference type="GO" id="GO:0016874">
    <property type="term" value="F:ligase activity"/>
    <property type="evidence" value="ECO:0007669"/>
    <property type="project" value="UniProtKB-KW"/>
</dbReference>
<reference evidence="5 6" key="1">
    <citation type="journal article" date="2019" name="Int. J. Syst. Evol. Microbiol.">
        <title>The Global Catalogue of Microorganisms (GCM) 10K type strain sequencing project: providing services to taxonomists for standard genome sequencing and annotation.</title>
        <authorList>
            <consortium name="The Broad Institute Genomics Platform"/>
            <consortium name="The Broad Institute Genome Sequencing Center for Infectious Disease"/>
            <person name="Wu L."/>
            <person name="Ma J."/>
        </authorList>
    </citation>
    <scope>NUCLEOTIDE SEQUENCE [LARGE SCALE GENOMIC DNA]</scope>
    <source>
        <strain evidence="5 6">JCM 15900</strain>
    </source>
</reference>
<evidence type="ECO:0000256" key="1">
    <source>
        <dbReference type="ARBA" id="ARBA00006432"/>
    </source>
</evidence>
<dbReference type="Proteomes" id="UP001500984">
    <property type="component" value="Unassembled WGS sequence"/>
</dbReference>
<dbReference type="InterPro" id="IPR025110">
    <property type="entry name" value="AMP-bd_C"/>
</dbReference>
<dbReference type="Gene3D" id="3.30.300.30">
    <property type="match status" value="1"/>
</dbReference>
<dbReference type="Pfam" id="PF00501">
    <property type="entry name" value="AMP-binding"/>
    <property type="match status" value="1"/>
</dbReference>
<dbReference type="PANTHER" id="PTHR43201:SF5">
    <property type="entry name" value="MEDIUM-CHAIN ACYL-COA LIGASE ACSF2, MITOCHONDRIAL"/>
    <property type="match status" value="1"/>
</dbReference>
<accession>A0ABN2X6C0</accession>
<sequence length="520" mass="56138">MNKATGTLTVGNLLTVAARRFHGRTMLRCVTTGRSFTFGEANTRVNRLANGLSSLGVRKGDCVAFLCNNRAELVETYFALAKLGAVGMPINYRLSTSEIADLLQLSEAGTLIFAPRFAAAVEGLHTGADGSDGHERSGLRCIAIGEEVPGFAQGYEELLEGSSPEEPGTVVTEEDPQYFNLTSGTTGSPKTYLLNHYNNALAGTLMAGQFDLTGTDVVLTVFPMFGRVGFGWTLAAVYSGLPNVIMDFEPRAVAAAIQDEKCTIVNLVPTMAQMLMGLDDIEARDLSSLRGIVYAGAPLPTPVHEATVRQLCPHVYEYYGMQETGVVVDIKPEEKRTHPTSVGRVSPFCEVRAVDPEGNDVPAGENGAIIVQAPTSTTGYYRNPEKSRETFRDGWIHTGDIGRFDEDGFLYITGRAKDVIVTGGQNVFATEVEDLLLRHPGVADCSVIGLADEFWGERVTAVVVAAPEAEVTEEALIEYCRQSLAGFKTPKAVLFRTDPIPRTPTGKVTKYSLLEEYAPS</sequence>
<dbReference type="PANTHER" id="PTHR43201">
    <property type="entry name" value="ACYL-COA SYNTHETASE"/>
    <property type="match status" value="1"/>
</dbReference>
<dbReference type="InterPro" id="IPR020845">
    <property type="entry name" value="AMP-binding_CS"/>
</dbReference>
<keyword evidence="6" id="KW-1185">Reference proteome</keyword>
<dbReference type="InterPro" id="IPR000873">
    <property type="entry name" value="AMP-dep_synth/lig_dom"/>
</dbReference>
<dbReference type="SUPFAM" id="SSF56801">
    <property type="entry name" value="Acetyl-CoA synthetase-like"/>
    <property type="match status" value="1"/>
</dbReference>
<feature type="domain" description="AMP-binding enzyme C-terminal" evidence="4">
    <location>
        <begin position="431"/>
        <end position="507"/>
    </location>
</feature>
<dbReference type="InterPro" id="IPR045851">
    <property type="entry name" value="AMP-bd_C_sf"/>
</dbReference>
<protein>
    <submittedName>
        <fullName evidence="5">Long-chain fatty acid--CoA ligase</fullName>
    </submittedName>
</protein>
<dbReference type="Pfam" id="PF13193">
    <property type="entry name" value="AMP-binding_C"/>
    <property type="match status" value="1"/>
</dbReference>
<organism evidence="5 6">
    <name type="scientific">Brevibacterium salitolerans</name>
    <dbReference type="NCBI Taxonomy" id="1403566"/>
    <lineage>
        <taxon>Bacteria</taxon>
        <taxon>Bacillati</taxon>
        <taxon>Actinomycetota</taxon>
        <taxon>Actinomycetes</taxon>
        <taxon>Micrococcales</taxon>
        <taxon>Brevibacteriaceae</taxon>
        <taxon>Brevibacterium</taxon>
    </lineage>
</organism>
<evidence type="ECO:0000256" key="2">
    <source>
        <dbReference type="ARBA" id="ARBA00022598"/>
    </source>
</evidence>
<comment type="similarity">
    <text evidence="1">Belongs to the ATP-dependent AMP-binding enzyme family.</text>
</comment>
<dbReference type="PROSITE" id="PS00455">
    <property type="entry name" value="AMP_BINDING"/>
    <property type="match status" value="1"/>
</dbReference>
<gene>
    <name evidence="5" type="ORF">GCM10009823_32130</name>
</gene>
<evidence type="ECO:0000259" key="4">
    <source>
        <dbReference type="Pfam" id="PF13193"/>
    </source>
</evidence>